<keyword evidence="2" id="KW-1185">Reference proteome</keyword>
<name>A0A397SP59_9GLOM</name>
<evidence type="ECO:0000313" key="1">
    <source>
        <dbReference type="EMBL" id="RIA86396.1"/>
    </source>
</evidence>
<comment type="caution">
    <text evidence="1">The sequence shown here is derived from an EMBL/GenBank/DDBJ whole genome shotgun (WGS) entry which is preliminary data.</text>
</comment>
<reference evidence="1 2" key="1">
    <citation type="submission" date="2018-06" db="EMBL/GenBank/DDBJ databases">
        <title>Comparative genomics reveals the genomic features of Rhizophagus irregularis, R. cerebriforme, R. diaphanum and Gigaspora rosea, and their symbiotic lifestyle signature.</title>
        <authorList>
            <person name="Morin E."/>
            <person name="San Clemente H."/>
            <person name="Chen E.C.H."/>
            <person name="De La Providencia I."/>
            <person name="Hainaut M."/>
            <person name="Kuo A."/>
            <person name="Kohler A."/>
            <person name="Murat C."/>
            <person name="Tang N."/>
            <person name="Roy S."/>
            <person name="Loubradou J."/>
            <person name="Henrissat B."/>
            <person name="Grigoriev I.V."/>
            <person name="Corradi N."/>
            <person name="Roux C."/>
            <person name="Martin F.M."/>
        </authorList>
    </citation>
    <scope>NUCLEOTIDE SEQUENCE [LARGE SCALE GENOMIC DNA]</scope>
    <source>
        <strain evidence="1 2">DAOM 227022</strain>
    </source>
</reference>
<organism evidence="1 2">
    <name type="scientific">Glomus cerebriforme</name>
    <dbReference type="NCBI Taxonomy" id="658196"/>
    <lineage>
        <taxon>Eukaryota</taxon>
        <taxon>Fungi</taxon>
        <taxon>Fungi incertae sedis</taxon>
        <taxon>Mucoromycota</taxon>
        <taxon>Glomeromycotina</taxon>
        <taxon>Glomeromycetes</taxon>
        <taxon>Glomerales</taxon>
        <taxon>Glomeraceae</taxon>
        <taxon>Glomus</taxon>
    </lineage>
</organism>
<evidence type="ECO:0000313" key="2">
    <source>
        <dbReference type="Proteomes" id="UP000265703"/>
    </source>
</evidence>
<proteinExistence type="predicted"/>
<dbReference type="OrthoDB" id="2434100at2759"/>
<dbReference type="Proteomes" id="UP000265703">
    <property type="component" value="Unassembled WGS sequence"/>
</dbReference>
<accession>A0A397SP59</accession>
<dbReference type="AlphaFoldDB" id="A0A397SP59"/>
<dbReference type="EMBL" id="QKYT01000366">
    <property type="protein sequence ID" value="RIA86396.1"/>
    <property type="molecule type" value="Genomic_DNA"/>
</dbReference>
<sequence>MVRIECYKNSPNHTHTLLDLDRIKRSQAIRILLENKAVKNYSSPAITVAVKEYATELGLGTSVNELKHKEVTNIKYKVCGPMELHLSCNSDLKLDISESISFLIEKGYHVENHHVSHGLLNQPRALYSRT</sequence>
<gene>
    <name evidence="1" type="ORF">C1645_829364</name>
</gene>
<protein>
    <submittedName>
        <fullName evidence="1">Uncharacterized protein</fullName>
    </submittedName>
</protein>